<dbReference type="SUPFAM" id="SSF53613">
    <property type="entry name" value="Ribokinase-like"/>
    <property type="match status" value="1"/>
</dbReference>
<dbReference type="GO" id="GO:0009443">
    <property type="term" value="P:pyridoxal 5'-phosphate salvage"/>
    <property type="evidence" value="ECO:0007669"/>
    <property type="project" value="InterPro"/>
</dbReference>
<dbReference type="PANTHER" id="PTHR10534:SF2">
    <property type="entry name" value="PYRIDOXAL KINASE"/>
    <property type="match status" value="1"/>
</dbReference>
<organism evidence="7 8">
    <name type="scientific">Formimonas warabiya</name>
    <dbReference type="NCBI Taxonomy" id="1761012"/>
    <lineage>
        <taxon>Bacteria</taxon>
        <taxon>Bacillati</taxon>
        <taxon>Bacillota</taxon>
        <taxon>Clostridia</taxon>
        <taxon>Eubacteriales</taxon>
        <taxon>Peptococcaceae</taxon>
        <taxon>Candidatus Formimonas</taxon>
    </lineage>
</organism>
<protein>
    <recommendedName>
        <fullName evidence="1">pyridoxal kinase</fullName>
        <ecNumber evidence="1">2.7.1.35</ecNumber>
    </recommendedName>
</protein>
<accession>A0A3G1L1I5</accession>
<dbReference type="AlphaFoldDB" id="A0A3G1L1I5"/>
<dbReference type="OrthoDB" id="9800808at2"/>
<evidence type="ECO:0000259" key="6">
    <source>
        <dbReference type="Pfam" id="PF08543"/>
    </source>
</evidence>
<name>A0A3G1L1I5_FORW1</name>
<evidence type="ECO:0000313" key="8">
    <source>
        <dbReference type="Proteomes" id="UP000323521"/>
    </source>
</evidence>
<evidence type="ECO:0000256" key="3">
    <source>
        <dbReference type="ARBA" id="ARBA00022741"/>
    </source>
</evidence>
<dbReference type="GO" id="GO:0005524">
    <property type="term" value="F:ATP binding"/>
    <property type="evidence" value="ECO:0007669"/>
    <property type="project" value="UniProtKB-KW"/>
</dbReference>
<evidence type="ECO:0000256" key="5">
    <source>
        <dbReference type="ARBA" id="ARBA00022840"/>
    </source>
</evidence>
<dbReference type="GO" id="GO:0008478">
    <property type="term" value="F:pyridoxal kinase activity"/>
    <property type="evidence" value="ECO:0007669"/>
    <property type="project" value="UniProtKB-EC"/>
</dbReference>
<sequence length="293" mass="32466">MEKRSVKRVAAVHDLSGFGRSSLAVVIPILSTMGLQVCSVPTAVLSTHTGGFEGYSFVDLTDSLEEFFAHWKKLNLDFDCIYTGFLGSSRQISIISKFIDDFVSKKDTLVVIDPVLGDNGNLYSTMGQDMVEQMRTLIKKADMITPNFTEAAFLLDRPYHLDIGDQEIKKWLYDLSQMGPEKVIITSAPARGASKTTNVVAYNREDNRFWKVSCVYIPAHYPGTGDAFTSVIVGSLLQGDNLPIALDRGVQFITAAIRASYGTTYPNREGVLLERVLGHLNMPFLVSSYELLE</sequence>
<dbReference type="GO" id="GO:0005829">
    <property type="term" value="C:cytosol"/>
    <property type="evidence" value="ECO:0007669"/>
    <property type="project" value="TreeGrafter"/>
</dbReference>
<feature type="domain" description="Pyridoxamine kinase/Phosphomethylpyrimidine kinase" evidence="6">
    <location>
        <begin position="31"/>
        <end position="261"/>
    </location>
</feature>
<dbReference type="InterPro" id="IPR013749">
    <property type="entry name" value="PM/HMP-P_kinase-1"/>
</dbReference>
<dbReference type="NCBIfam" id="NF005491">
    <property type="entry name" value="PRK07105.1"/>
    <property type="match status" value="1"/>
</dbReference>
<dbReference type="KEGG" id="fwa:DCMF_15965"/>
<gene>
    <name evidence="7" type="ORF">DCMF_15965</name>
</gene>
<dbReference type="CDD" id="cd01173">
    <property type="entry name" value="pyridoxal_pyridoxamine_kinase"/>
    <property type="match status" value="1"/>
</dbReference>
<keyword evidence="3" id="KW-0547">Nucleotide-binding</keyword>
<evidence type="ECO:0000313" key="7">
    <source>
        <dbReference type="EMBL" id="ATW28653.1"/>
    </source>
</evidence>
<keyword evidence="4 7" id="KW-0418">Kinase</keyword>
<evidence type="ECO:0000256" key="4">
    <source>
        <dbReference type="ARBA" id="ARBA00022777"/>
    </source>
</evidence>
<reference evidence="7 8" key="1">
    <citation type="submission" date="2016-10" db="EMBL/GenBank/DDBJ databases">
        <title>Complete Genome Sequence of Peptococcaceae strain DCMF.</title>
        <authorList>
            <person name="Edwards R.J."/>
            <person name="Holland S.I."/>
            <person name="Deshpande N.P."/>
            <person name="Wong Y.K."/>
            <person name="Ertan H."/>
            <person name="Manefield M."/>
            <person name="Russell T.L."/>
            <person name="Lee M.J."/>
        </authorList>
    </citation>
    <scope>NUCLEOTIDE SEQUENCE [LARGE SCALE GENOMIC DNA]</scope>
    <source>
        <strain evidence="7 8">DCMF</strain>
    </source>
</reference>
<proteinExistence type="predicted"/>
<keyword evidence="5" id="KW-0067">ATP-binding</keyword>
<dbReference type="Pfam" id="PF08543">
    <property type="entry name" value="Phos_pyr_kin"/>
    <property type="match status" value="1"/>
</dbReference>
<evidence type="ECO:0000256" key="2">
    <source>
        <dbReference type="ARBA" id="ARBA00022679"/>
    </source>
</evidence>
<evidence type="ECO:0000256" key="1">
    <source>
        <dbReference type="ARBA" id="ARBA00012104"/>
    </source>
</evidence>
<dbReference type="InterPro" id="IPR004625">
    <property type="entry name" value="PyrdxlKinase"/>
</dbReference>
<dbReference type="EMBL" id="CP017634">
    <property type="protein sequence ID" value="ATW28653.1"/>
    <property type="molecule type" value="Genomic_DNA"/>
</dbReference>
<keyword evidence="2" id="KW-0808">Transferase</keyword>
<dbReference type="PANTHER" id="PTHR10534">
    <property type="entry name" value="PYRIDOXAL KINASE"/>
    <property type="match status" value="1"/>
</dbReference>
<dbReference type="Proteomes" id="UP000323521">
    <property type="component" value="Chromosome"/>
</dbReference>
<dbReference type="Gene3D" id="3.40.1190.20">
    <property type="match status" value="1"/>
</dbReference>
<dbReference type="EC" id="2.7.1.35" evidence="1"/>
<dbReference type="InterPro" id="IPR029056">
    <property type="entry name" value="Ribokinase-like"/>
</dbReference>
<keyword evidence="8" id="KW-1185">Reference proteome</keyword>